<dbReference type="HOGENOM" id="CLU_158818_0_0_1"/>
<accession>F8NK96</accession>
<gene>
    <name evidence="1" type="ORF">SERLADRAFT_335252</name>
</gene>
<dbReference type="OrthoDB" id="2606915at2759"/>
<organism>
    <name type="scientific">Serpula lacrymans var. lacrymans (strain S7.9)</name>
    <name type="common">Dry rot fungus</name>
    <dbReference type="NCBI Taxonomy" id="578457"/>
    <lineage>
        <taxon>Eukaryota</taxon>
        <taxon>Fungi</taxon>
        <taxon>Dikarya</taxon>
        <taxon>Basidiomycota</taxon>
        <taxon>Agaricomycotina</taxon>
        <taxon>Agaricomycetes</taxon>
        <taxon>Agaricomycetidae</taxon>
        <taxon>Boletales</taxon>
        <taxon>Coniophorineae</taxon>
        <taxon>Serpulaceae</taxon>
        <taxon>Serpula</taxon>
    </lineage>
</organism>
<proteinExistence type="predicted"/>
<dbReference type="AlphaFoldDB" id="F8NK96"/>
<dbReference type="Proteomes" id="UP000008064">
    <property type="component" value="Unassembled WGS sequence"/>
</dbReference>
<sequence length="115" mass="13027">DTILNLIPSEERAYAIPWLKIAQFSYNVKQSSATGKAPFEITGLYLPRMGVEPGKSKNKAAGSMVKDMKFDLDKMCKALFKIAEQMKDRAEHRHSKAPDYKVGDLVWLDTDHLKL</sequence>
<reference evidence="1" key="1">
    <citation type="submission" date="2011-04" db="EMBL/GenBank/DDBJ databases">
        <title>Evolution of plant cell wall degrading machinery underlies the functional diversity of forest fungi.</title>
        <authorList>
            <consortium name="US DOE Joint Genome Institute (JGI-PGF)"/>
            <person name="Eastwood D.C."/>
            <person name="Floudas D."/>
            <person name="Binder M."/>
            <person name="Majcherczyk A."/>
            <person name="Schneider P."/>
            <person name="Aerts A."/>
            <person name="Asiegbu F.O."/>
            <person name="Baker S.E."/>
            <person name="Barry K."/>
            <person name="Bendiksby M."/>
            <person name="Blumentritt M."/>
            <person name="Coutinho P.M."/>
            <person name="Cullen D."/>
            <person name="Cullen D."/>
            <person name="Gathman A."/>
            <person name="Goodell B."/>
            <person name="Henrissat B."/>
            <person name="Ihrmark K."/>
            <person name="Kauserud H."/>
            <person name="Kohler A."/>
            <person name="LaButti K."/>
            <person name="Lapidus A."/>
            <person name="Lavin J.L."/>
            <person name="Lee Y.-H."/>
            <person name="Lindquist E."/>
            <person name="Lilly W."/>
            <person name="Lucas S."/>
            <person name="Morin E."/>
            <person name="Murat C."/>
            <person name="Oguiza J.A."/>
            <person name="Park J."/>
            <person name="Pisabarro A.G."/>
            <person name="Riley R."/>
            <person name="Rosling A."/>
            <person name="Salamov A."/>
            <person name="Schmidt O."/>
            <person name="Schmutz J."/>
            <person name="Skrede I."/>
            <person name="Stenlid J."/>
            <person name="Wiebenga A."/>
            <person name="Xie X."/>
            <person name="Kues U."/>
            <person name="Hibbett D.S."/>
            <person name="Hoffmeister D."/>
            <person name="Hogberg N."/>
            <person name="Martin F."/>
            <person name="Grigoriev I.V."/>
            <person name="Watkinson S.C."/>
        </authorList>
    </citation>
    <scope>NUCLEOTIDE SEQUENCE</scope>
    <source>
        <strain evidence="1">S7.9</strain>
    </source>
</reference>
<dbReference type="RefSeq" id="XP_007314561.1">
    <property type="nucleotide sequence ID" value="XM_007314499.1"/>
</dbReference>
<dbReference type="KEGG" id="sla:SERLADRAFT_335252"/>
<feature type="non-terminal residue" evidence="1">
    <location>
        <position position="115"/>
    </location>
</feature>
<name>F8NK96_SERL9</name>
<protein>
    <submittedName>
        <fullName evidence="1">Uncharacterized protein</fullName>
    </submittedName>
</protein>
<dbReference type="EMBL" id="GL945430">
    <property type="protein sequence ID" value="EGO28362.1"/>
    <property type="molecule type" value="Genomic_DNA"/>
</dbReference>
<dbReference type="GeneID" id="18808821"/>
<evidence type="ECO:0000313" key="1">
    <source>
        <dbReference type="EMBL" id="EGO28362.1"/>
    </source>
</evidence>
<feature type="non-terminal residue" evidence="1">
    <location>
        <position position="1"/>
    </location>
</feature>